<evidence type="ECO:0000256" key="2">
    <source>
        <dbReference type="SAM" id="Phobius"/>
    </source>
</evidence>
<sequence length="210" mass="21460">MPVRLSVPDAAVPSVVASLVAGAALPPRYRHPLPIAGVAVAVAGLFGAMLPMLLVAFRPTAHRRARVAAAGIAAMVLGLWAAASRRLADALADLRHVLGAAARTGHGGGPGAHPAGAGRTDRHRARAGQLIDTDLDEPGGAGAPAAHRLAVYRLVQEALGNARRHAPHTTVRVAVRYGPLPRDGEAGGDPPGSGLVGLRERVQCSRWAAP</sequence>
<reference evidence="3 4" key="1">
    <citation type="submission" date="2024-09" db="EMBL/GenBank/DDBJ databases">
        <title>Draft genome sequence of multifaceted antimicrobials producing Streptomyces sp. strain FH1.</title>
        <authorList>
            <person name="Hassan F."/>
            <person name="Ali H."/>
            <person name="Hassan N."/>
            <person name="Nawaz A."/>
        </authorList>
    </citation>
    <scope>NUCLEOTIDE SEQUENCE [LARGE SCALE GENOMIC DNA]</scope>
    <source>
        <strain evidence="3 4">FH1</strain>
    </source>
</reference>
<dbReference type="InterPro" id="IPR036890">
    <property type="entry name" value="HATPase_C_sf"/>
</dbReference>
<dbReference type="Proteomes" id="UP001577267">
    <property type="component" value="Unassembled WGS sequence"/>
</dbReference>
<name>A0ABV4ZSZ2_9ACTN</name>
<evidence type="ECO:0000313" key="3">
    <source>
        <dbReference type="EMBL" id="MFB4197233.1"/>
    </source>
</evidence>
<evidence type="ECO:0000256" key="1">
    <source>
        <dbReference type="SAM" id="MobiDB-lite"/>
    </source>
</evidence>
<feature type="region of interest" description="Disordered" evidence="1">
    <location>
        <begin position="102"/>
        <end position="123"/>
    </location>
</feature>
<keyword evidence="2" id="KW-0812">Transmembrane</keyword>
<evidence type="ECO:0000313" key="4">
    <source>
        <dbReference type="Proteomes" id="UP001577267"/>
    </source>
</evidence>
<dbReference type="Gene3D" id="3.30.565.10">
    <property type="entry name" value="Histidine kinase-like ATPase, C-terminal domain"/>
    <property type="match status" value="1"/>
</dbReference>
<comment type="caution">
    <text evidence="3">The sequence shown here is derived from an EMBL/GenBank/DDBJ whole genome shotgun (WGS) entry which is preliminary data.</text>
</comment>
<dbReference type="RefSeq" id="WP_375065561.1">
    <property type="nucleotide sequence ID" value="NZ_JBHGBT010000029.1"/>
</dbReference>
<dbReference type="EMBL" id="JBHGBT010000029">
    <property type="protein sequence ID" value="MFB4197233.1"/>
    <property type="molecule type" value="Genomic_DNA"/>
</dbReference>
<organism evidence="3 4">
    <name type="scientific">Streptomyces carpaticus</name>
    <dbReference type="NCBI Taxonomy" id="285558"/>
    <lineage>
        <taxon>Bacteria</taxon>
        <taxon>Bacillati</taxon>
        <taxon>Actinomycetota</taxon>
        <taxon>Actinomycetes</taxon>
        <taxon>Kitasatosporales</taxon>
        <taxon>Streptomycetaceae</taxon>
        <taxon>Streptomyces</taxon>
    </lineage>
</organism>
<gene>
    <name evidence="3" type="ORF">ACE11A_23080</name>
</gene>
<evidence type="ECO:0008006" key="5">
    <source>
        <dbReference type="Google" id="ProtNLM"/>
    </source>
</evidence>
<keyword evidence="2" id="KW-0472">Membrane</keyword>
<accession>A0ABV4ZSZ2</accession>
<proteinExistence type="predicted"/>
<keyword evidence="4" id="KW-1185">Reference proteome</keyword>
<feature type="transmembrane region" description="Helical" evidence="2">
    <location>
        <begin position="35"/>
        <end position="55"/>
    </location>
</feature>
<protein>
    <recommendedName>
        <fullName evidence="5">ATP-binding protein</fullName>
    </recommendedName>
</protein>
<feature type="transmembrane region" description="Helical" evidence="2">
    <location>
        <begin position="67"/>
        <end position="83"/>
    </location>
</feature>
<keyword evidence="2" id="KW-1133">Transmembrane helix</keyword>